<evidence type="ECO:0000256" key="1">
    <source>
        <dbReference type="ARBA" id="ARBA00004370"/>
    </source>
</evidence>
<dbReference type="RefSeq" id="XP_008281485.1">
    <property type="nucleotide sequence ID" value="XM_008283263.1"/>
</dbReference>
<name>A0A9Y4JS17_9TELE</name>
<organism evidence="7 8">
    <name type="scientific">Stegastes partitus</name>
    <name type="common">bicolor damselfish</name>
    <dbReference type="NCBI Taxonomy" id="144197"/>
    <lineage>
        <taxon>Eukaryota</taxon>
        <taxon>Metazoa</taxon>
        <taxon>Chordata</taxon>
        <taxon>Craniata</taxon>
        <taxon>Vertebrata</taxon>
        <taxon>Euteleostomi</taxon>
        <taxon>Actinopterygii</taxon>
        <taxon>Neopterygii</taxon>
        <taxon>Teleostei</taxon>
        <taxon>Neoteleostei</taxon>
        <taxon>Acanthomorphata</taxon>
        <taxon>Ovalentaria</taxon>
        <taxon>Pomacentridae</taxon>
        <taxon>Stegastes</taxon>
    </lineage>
</organism>
<evidence type="ECO:0000259" key="6">
    <source>
        <dbReference type="Pfam" id="PF07686"/>
    </source>
</evidence>
<dbReference type="InterPro" id="IPR036179">
    <property type="entry name" value="Ig-like_dom_sf"/>
</dbReference>
<dbReference type="PANTHER" id="PTHR11860">
    <property type="entry name" value="POLYMERIC-IMMUNOGLOBULIN RECEPTOR"/>
    <property type="match status" value="1"/>
</dbReference>
<feature type="transmembrane region" description="Helical" evidence="4">
    <location>
        <begin position="222"/>
        <end position="240"/>
    </location>
</feature>
<dbReference type="AlphaFoldDB" id="A0A9Y4JS17"/>
<dbReference type="GeneID" id="103358339"/>
<keyword evidence="5" id="KW-0732">Signal</keyword>
<keyword evidence="2 4" id="KW-0812">Transmembrane</keyword>
<dbReference type="GO" id="GO:0005886">
    <property type="term" value="C:plasma membrane"/>
    <property type="evidence" value="ECO:0007669"/>
    <property type="project" value="TreeGrafter"/>
</dbReference>
<feature type="transmembrane region" description="Helical" evidence="4">
    <location>
        <begin position="181"/>
        <end position="201"/>
    </location>
</feature>
<protein>
    <submittedName>
        <fullName evidence="8">CMRF35-like molecule 1</fullName>
    </submittedName>
</protein>
<dbReference type="GO" id="GO:0004888">
    <property type="term" value="F:transmembrane signaling receptor activity"/>
    <property type="evidence" value="ECO:0007669"/>
    <property type="project" value="TreeGrafter"/>
</dbReference>
<evidence type="ECO:0000313" key="7">
    <source>
        <dbReference type="Proteomes" id="UP000694891"/>
    </source>
</evidence>
<accession>A0A9Y4JS17</accession>
<sequence length="246" mass="26825">MVKMCLFACLLCVLMIVETETLTVVGHVGKNITAICRNQNFGGDVKSNDKYICKSPCKKDKHIIIKAKYKEAKKKDRIQLFNGPEGLYVTFINLKKSDAGKYYCGVDQTGPDSYIELNLKVIDGPTTAVDTVTVVSAVSLDVIRSSTIPTTELDIFTDLSDSYTTLCTTPTASASQGSGSGVYATIGVIAILTTLIILWRLMRRQLKAVSSAASPQDDAQEVSLFAFLLSLYILCFSFDYSSSTMS</sequence>
<reference evidence="8" key="1">
    <citation type="submission" date="2025-08" db="UniProtKB">
        <authorList>
            <consortium name="RefSeq"/>
        </authorList>
    </citation>
    <scope>IDENTIFICATION</scope>
</reference>
<dbReference type="Proteomes" id="UP000694891">
    <property type="component" value="Unplaced"/>
</dbReference>
<gene>
    <name evidence="8" type="primary">LOC103358339</name>
</gene>
<evidence type="ECO:0000256" key="5">
    <source>
        <dbReference type="SAM" id="SignalP"/>
    </source>
</evidence>
<evidence type="ECO:0000313" key="8">
    <source>
        <dbReference type="RefSeq" id="XP_008281485.1"/>
    </source>
</evidence>
<dbReference type="InterPro" id="IPR013783">
    <property type="entry name" value="Ig-like_fold"/>
</dbReference>
<feature type="domain" description="Immunoglobulin V-set" evidence="6">
    <location>
        <begin position="23"/>
        <end position="111"/>
    </location>
</feature>
<evidence type="ECO:0000256" key="4">
    <source>
        <dbReference type="SAM" id="Phobius"/>
    </source>
</evidence>
<keyword evidence="3 4" id="KW-0472">Membrane</keyword>
<proteinExistence type="predicted"/>
<dbReference type="InterPro" id="IPR050671">
    <property type="entry name" value="CD300_family_receptors"/>
</dbReference>
<evidence type="ECO:0000256" key="3">
    <source>
        <dbReference type="ARBA" id="ARBA00023136"/>
    </source>
</evidence>
<dbReference type="Gene3D" id="2.60.40.10">
    <property type="entry name" value="Immunoglobulins"/>
    <property type="match status" value="1"/>
</dbReference>
<dbReference type="Pfam" id="PF07686">
    <property type="entry name" value="V-set"/>
    <property type="match status" value="1"/>
</dbReference>
<dbReference type="InterPro" id="IPR013106">
    <property type="entry name" value="Ig_V-set"/>
</dbReference>
<dbReference type="PANTHER" id="PTHR11860:SF87">
    <property type="entry name" value="CMRF35-LIKE MOLECULE 8"/>
    <property type="match status" value="1"/>
</dbReference>
<keyword evidence="4" id="KW-1133">Transmembrane helix</keyword>
<dbReference type="SUPFAM" id="SSF48726">
    <property type="entry name" value="Immunoglobulin"/>
    <property type="match status" value="1"/>
</dbReference>
<keyword evidence="7" id="KW-1185">Reference proteome</keyword>
<feature type="chain" id="PRO_5041365083" evidence="5">
    <location>
        <begin position="20"/>
        <end position="246"/>
    </location>
</feature>
<evidence type="ECO:0000256" key="2">
    <source>
        <dbReference type="ARBA" id="ARBA00022692"/>
    </source>
</evidence>
<comment type="subcellular location">
    <subcellularLocation>
        <location evidence="1">Membrane</location>
    </subcellularLocation>
</comment>
<feature type="signal peptide" evidence="5">
    <location>
        <begin position="1"/>
        <end position="19"/>
    </location>
</feature>